<dbReference type="HAMAP" id="MF_00412">
    <property type="entry name" value="ProA"/>
    <property type="match status" value="1"/>
</dbReference>
<dbReference type="EMBL" id="NGKA01000009">
    <property type="protein sequence ID" value="RSU11882.1"/>
    <property type="molecule type" value="Genomic_DNA"/>
</dbReference>
<organism evidence="9 10">
    <name type="scientific">Vagococcus elongatus</name>
    <dbReference type="NCBI Taxonomy" id="180344"/>
    <lineage>
        <taxon>Bacteria</taxon>
        <taxon>Bacillati</taxon>
        <taxon>Bacillota</taxon>
        <taxon>Bacilli</taxon>
        <taxon>Lactobacillales</taxon>
        <taxon>Enterococcaceae</taxon>
        <taxon>Vagococcus</taxon>
    </lineage>
</organism>
<dbReference type="PROSITE" id="PS01223">
    <property type="entry name" value="PROA"/>
    <property type="match status" value="1"/>
</dbReference>
<dbReference type="OrthoDB" id="9809970at2"/>
<dbReference type="Gene3D" id="3.40.309.10">
    <property type="entry name" value="Aldehyde Dehydrogenase, Chain A, domain 2"/>
    <property type="match status" value="1"/>
</dbReference>
<dbReference type="InterPro" id="IPR015590">
    <property type="entry name" value="Aldehyde_DH_dom"/>
</dbReference>
<dbReference type="CDD" id="cd07079">
    <property type="entry name" value="ALDH_F18-19_ProA-GPR"/>
    <property type="match status" value="1"/>
</dbReference>
<dbReference type="InterPro" id="IPR020593">
    <property type="entry name" value="G-glutamylP_reductase_CS"/>
</dbReference>
<evidence type="ECO:0000256" key="5">
    <source>
        <dbReference type="ARBA" id="ARBA00023002"/>
    </source>
</evidence>
<protein>
    <recommendedName>
        <fullName evidence="7">Gamma-glutamyl phosphate reductase</fullName>
        <shortName evidence="7">GPR</shortName>
        <ecNumber evidence="7">1.2.1.41</ecNumber>
    </recommendedName>
    <alternativeName>
        <fullName evidence="7">Glutamate-5-semialdehyde dehydrogenase</fullName>
    </alternativeName>
    <alternativeName>
        <fullName evidence="7">Glutamyl-gamma-semialdehyde dehydrogenase</fullName>
        <shortName evidence="7">GSA dehydrogenase</shortName>
    </alternativeName>
</protein>
<reference evidence="9 10" key="1">
    <citation type="submission" date="2017-05" db="EMBL/GenBank/DDBJ databases">
        <title>Vagococcus spp. assemblies.</title>
        <authorList>
            <person name="Gulvik C.A."/>
        </authorList>
    </citation>
    <scope>NUCLEOTIDE SEQUENCE [LARGE SCALE GENOMIC DNA]</scope>
    <source>
        <strain evidence="9 10">CCUG 51432</strain>
    </source>
</reference>
<dbReference type="Pfam" id="PF00171">
    <property type="entry name" value="Aldedh"/>
    <property type="match status" value="1"/>
</dbReference>
<dbReference type="UniPathway" id="UPA00098">
    <property type="reaction ID" value="UER00360"/>
</dbReference>
<sequence>MDSLNQIGQQGKEAAVFLNNLESKNKNLVLQKMIDNLKKNTSKIIEVNNKDIEQAKSAGKTSAIIDRLLLTEDRIANMIESIETIIDLKDPIGNVDKMWQTDDNLLIGKKRVPIGVIGIIYEARPNVTVEAATLCFKAGNAVILRGGKDAFHSNKLLVSLMQEALASCGVPKHAIQYIEDVSHETAVKLMTLNEYLDLLIPRGGANLIQTVVKNATVPVIETGTGNCHLYIDKEADHAKAVEILINGKCQRPSVCNALETLIIHQDVAKVLLPVIEKRLAEFNVEIRADENAGQYLKNWIPATDEDYATEFLDYILAIKTVNSLEEALKHIQTYSSKHSEVIVSENYSATQAFLQQVDAAAVYANASTRFTDGSMFGFGGEIGISTQKLHARGPMGLEELTSIKYIIYGDGQIRN</sequence>
<dbReference type="PIRSF" id="PIRSF000151">
    <property type="entry name" value="GPR"/>
    <property type="match status" value="1"/>
</dbReference>
<gene>
    <name evidence="7" type="primary">proA</name>
    <name evidence="9" type="ORF">CBF29_07120</name>
</gene>
<dbReference type="SUPFAM" id="SSF53720">
    <property type="entry name" value="ALDH-like"/>
    <property type="match status" value="1"/>
</dbReference>
<keyword evidence="2 7" id="KW-0028">Amino-acid biosynthesis</keyword>
<dbReference type="InterPro" id="IPR016161">
    <property type="entry name" value="Ald_DH/histidinol_DH"/>
</dbReference>
<feature type="domain" description="Aldehyde dehydrogenase" evidence="8">
    <location>
        <begin position="13"/>
        <end position="290"/>
    </location>
</feature>
<evidence type="ECO:0000259" key="8">
    <source>
        <dbReference type="Pfam" id="PF00171"/>
    </source>
</evidence>
<evidence type="ECO:0000256" key="2">
    <source>
        <dbReference type="ARBA" id="ARBA00022605"/>
    </source>
</evidence>
<keyword evidence="3 7" id="KW-0641">Proline biosynthesis</keyword>
<dbReference type="FunFam" id="3.40.309.10:FF:000006">
    <property type="entry name" value="Gamma-glutamyl phosphate reductase"/>
    <property type="match status" value="1"/>
</dbReference>
<dbReference type="EC" id="1.2.1.41" evidence="7"/>
<dbReference type="GO" id="GO:0050661">
    <property type="term" value="F:NADP binding"/>
    <property type="evidence" value="ECO:0007669"/>
    <property type="project" value="InterPro"/>
</dbReference>
<evidence type="ECO:0000256" key="4">
    <source>
        <dbReference type="ARBA" id="ARBA00022857"/>
    </source>
</evidence>
<evidence type="ECO:0000256" key="1">
    <source>
        <dbReference type="ARBA" id="ARBA00004985"/>
    </source>
</evidence>
<comment type="similarity">
    <text evidence="7">Belongs to the gamma-glutamyl phosphate reductase family.</text>
</comment>
<comment type="subcellular location">
    <subcellularLocation>
        <location evidence="7">Cytoplasm</location>
    </subcellularLocation>
</comment>
<dbReference type="InterPro" id="IPR000965">
    <property type="entry name" value="GPR_dom"/>
</dbReference>
<dbReference type="Gene3D" id="3.40.605.10">
    <property type="entry name" value="Aldehyde Dehydrogenase, Chain A, domain 1"/>
    <property type="match status" value="1"/>
</dbReference>
<comment type="function">
    <text evidence="7">Catalyzes the NADPH-dependent reduction of L-glutamate 5-phosphate into L-glutamate 5-semialdehyde and phosphate. The product spontaneously undergoes cyclization to form 1-pyrroline-5-carboxylate.</text>
</comment>
<dbReference type="PANTHER" id="PTHR11063:SF8">
    <property type="entry name" value="DELTA-1-PYRROLINE-5-CARBOXYLATE SYNTHASE"/>
    <property type="match status" value="1"/>
</dbReference>
<evidence type="ECO:0000313" key="10">
    <source>
        <dbReference type="Proteomes" id="UP000287605"/>
    </source>
</evidence>
<dbReference type="InterPro" id="IPR012134">
    <property type="entry name" value="Glu-5-SA_DH"/>
</dbReference>
<keyword evidence="4 7" id="KW-0521">NADP</keyword>
<comment type="caution">
    <text evidence="9">The sequence shown here is derived from an EMBL/GenBank/DDBJ whole genome shotgun (WGS) entry which is preliminary data.</text>
</comment>
<evidence type="ECO:0000256" key="7">
    <source>
        <dbReference type="HAMAP-Rule" id="MF_00412"/>
    </source>
</evidence>
<comment type="catalytic activity">
    <reaction evidence="6 7">
        <text>L-glutamate 5-semialdehyde + phosphate + NADP(+) = L-glutamyl 5-phosphate + NADPH + H(+)</text>
        <dbReference type="Rhea" id="RHEA:19541"/>
        <dbReference type="ChEBI" id="CHEBI:15378"/>
        <dbReference type="ChEBI" id="CHEBI:43474"/>
        <dbReference type="ChEBI" id="CHEBI:57783"/>
        <dbReference type="ChEBI" id="CHEBI:58066"/>
        <dbReference type="ChEBI" id="CHEBI:58274"/>
        <dbReference type="ChEBI" id="CHEBI:58349"/>
        <dbReference type="EC" id="1.2.1.41"/>
    </reaction>
</comment>
<evidence type="ECO:0000256" key="6">
    <source>
        <dbReference type="ARBA" id="ARBA00049024"/>
    </source>
</evidence>
<dbReference type="NCBIfam" id="TIGR00407">
    <property type="entry name" value="proA"/>
    <property type="match status" value="1"/>
</dbReference>
<evidence type="ECO:0000256" key="3">
    <source>
        <dbReference type="ARBA" id="ARBA00022650"/>
    </source>
</evidence>
<dbReference type="RefSeq" id="WP_126808934.1">
    <property type="nucleotide sequence ID" value="NZ_NGKA01000009.1"/>
</dbReference>
<name>A0A430AUZ8_9ENTE</name>
<dbReference type="GO" id="GO:0055129">
    <property type="term" value="P:L-proline biosynthetic process"/>
    <property type="evidence" value="ECO:0007669"/>
    <property type="project" value="UniProtKB-UniRule"/>
</dbReference>
<dbReference type="AlphaFoldDB" id="A0A430AUZ8"/>
<keyword evidence="10" id="KW-1185">Reference proteome</keyword>
<proteinExistence type="inferred from homology"/>
<dbReference type="InterPro" id="IPR016163">
    <property type="entry name" value="Ald_DH_C"/>
</dbReference>
<dbReference type="InterPro" id="IPR016162">
    <property type="entry name" value="Ald_DH_N"/>
</dbReference>
<evidence type="ECO:0000313" key="9">
    <source>
        <dbReference type="EMBL" id="RSU11882.1"/>
    </source>
</evidence>
<comment type="pathway">
    <text evidence="1 7">Amino-acid biosynthesis; L-proline biosynthesis; L-glutamate 5-semialdehyde from L-glutamate: step 2/2.</text>
</comment>
<accession>A0A430AUZ8</accession>
<keyword evidence="7" id="KW-0963">Cytoplasm</keyword>
<dbReference type="GO" id="GO:0004350">
    <property type="term" value="F:glutamate-5-semialdehyde dehydrogenase activity"/>
    <property type="evidence" value="ECO:0007669"/>
    <property type="project" value="UniProtKB-UniRule"/>
</dbReference>
<keyword evidence="5 7" id="KW-0560">Oxidoreductase</keyword>
<dbReference type="GO" id="GO:0005737">
    <property type="term" value="C:cytoplasm"/>
    <property type="evidence" value="ECO:0007669"/>
    <property type="project" value="UniProtKB-SubCell"/>
</dbReference>
<dbReference type="NCBIfam" id="NF001221">
    <property type="entry name" value="PRK00197.1"/>
    <property type="match status" value="1"/>
</dbReference>
<dbReference type="Proteomes" id="UP000287605">
    <property type="component" value="Unassembled WGS sequence"/>
</dbReference>
<dbReference type="PANTHER" id="PTHR11063">
    <property type="entry name" value="GLUTAMATE SEMIALDEHYDE DEHYDROGENASE"/>
    <property type="match status" value="1"/>
</dbReference>